<feature type="chain" id="PRO_5022814801" evidence="1">
    <location>
        <begin position="19"/>
        <end position="319"/>
    </location>
</feature>
<keyword evidence="3" id="KW-1185">Reference proteome</keyword>
<accession>A0A5B7ZSY6</accession>
<dbReference type="Gene3D" id="3.40.50.1820">
    <property type="entry name" value="alpha/beta hydrolase"/>
    <property type="match status" value="1"/>
</dbReference>
<dbReference type="KEGG" id="thes:FHQ07_13685"/>
<dbReference type="InterPro" id="IPR050583">
    <property type="entry name" value="Mycobacterial_A85_antigen"/>
</dbReference>
<dbReference type="Proteomes" id="UP000308149">
    <property type="component" value="Chromosome"/>
</dbReference>
<reference evidence="2 3" key="1">
    <citation type="submission" date="2019-06" db="EMBL/GenBank/DDBJ databases">
        <title>Thermomonas aquatica sp. nov., isolated from an industrial wastewater treatment plant.</title>
        <authorList>
            <person name="Jeon J.H."/>
            <person name="Park D.-S."/>
        </authorList>
    </citation>
    <scope>NUCLEOTIDE SEQUENCE [LARGE SCALE GENOMIC DNA]</scope>
    <source>
        <strain evidence="2 3">SY21</strain>
    </source>
</reference>
<organism evidence="2 3">
    <name type="scientific">Thermomonas aquatica</name>
    <dbReference type="NCBI Taxonomy" id="2202149"/>
    <lineage>
        <taxon>Bacteria</taxon>
        <taxon>Pseudomonadati</taxon>
        <taxon>Pseudomonadota</taxon>
        <taxon>Gammaproteobacteria</taxon>
        <taxon>Lysobacterales</taxon>
        <taxon>Lysobacteraceae</taxon>
        <taxon>Thermomonas</taxon>
    </lineage>
</organism>
<feature type="signal peptide" evidence="1">
    <location>
        <begin position="1"/>
        <end position="18"/>
    </location>
</feature>
<dbReference type="Pfam" id="PF00756">
    <property type="entry name" value="Esterase"/>
    <property type="match status" value="1"/>
</dbReference>
<evidence type="ECO:0000313" key="2">
    <source>
        <dbReference type="EMBL" id="QDA58281.1"/>
    </source>
</evidence>
<dbReference type="SUPFAM" id="SSF53474">
    <property type="entry name" value="alpha/beta-Hydrolases"/>
    <property type="match status" value="1"/>
</dbReference>
<dbReference type="OrthoDB" id="6381520at2"/>
<dbReference type="EMBL" id="CP040871">
    <property type="protein sequence ID" value="QDA58281.1"/>
    <property type="molecule type" value="Genomic_DNA"/>
</dbReference>
<proteinExistence type="predicted"/>
<sequence length="319" mass="34780">MRFIAGLWLLLACAIAQAQGIRVETLEQAAPGLSDKPFRVRVYLPPDYAATQARYEALYVNDGQDMDAVGMAGTLEALYARHAITRIIVVAIDMPPDRMAGYGLFDRAKGDAIIAPTKYGNVGANAQAYAQWLTQALLPAIDARYRTVPRADGRAILGWSLGALSAFGIGWQYPETFGRVGAFSPSFWLSADNRDADAVQATRIVHVLVDGSEPMQRPQLFFGVGTNEETDDRDGDGVIDVLDDTRDLMQGWDGPDGASRKGLRQLGYDVSPDDPHNPNGEAAALYLLAGGRHDQPSWARMLPVFLRWAYSAAPPARRD</sequence>
<protein>
    <submittedName>
        <fullName evidence="2">Esterase family protein</fullName>
    </submittedName>
</protein>
<dbReference type="RefSeq" id="WP_139717585.1">
    <property type="nucleotide sequence ID" value="NZ_CP040871.1"/>
</dbReference>
<dbReference type="PANTHER" id="PTHR48098:SF6">
    <property type="entry name" value="FERRI-BACILLIBACTIN ESTERASE BESA"/>
    <property type="match status" value="1"/>
</dbReference>
<evidence type="ECO:0000313" key="3">
    <source>
        <dbReference type="Proteomes" id="UP000308149"/>
    </source>
</evidence>
<dbReference type="AlphaFoldDB" id="A0A5B7ZSY6"/>
<dbReference type="InterPro" id="IPR000801">
    <property type="entry name" value="Esterase-like"/>
</dbReference>
<dbReference type="PANTHER" id="PTHR48098">
    <property type="entry name" value="ENTEROCHELIN ESTERASE-RELATED"/>
    <property type="match status" value="1"/>
</dbReference>
<dbReference type="InterPro" id="IPR029058">
    <property type="entry name" value="AB_hydrolase_fold"/>
</dbReference>
<evidence type="ECO:0000256" key="1">
    <source>
        <dbReference type="SAM" id="SignalP"/>
    </source>
</evidence>
<name>A0A5B7ZSY6_9GAMM</name>
<gene>
    <name evidence="2" type="ORF">FHQ07_13685</name>
</gene>
<keyword evidence="1" id="KW-0732">Signal</keyword>